<reference evidence="14 15" key="1">
    <citation type="journal article" date="2009" name="J. Bacteriol.">
        <title>Complete and draft genome sequences of six members of the Aquificales.</title>
        <authorList>
            <person name="Reysenbach A.L."/>
            <person name="Hamamura N."/>
            <person name="Podar M."/>
            <person name="Griffiths E."/>
            <person name="Ferreira S."/>
            <person name="Hochstein R."/>
            <person name="Heidelberg J."/>
            <person name="Johnson J."/>
            <person name="Mead D."/>
            <person name="Pohorille A."/>
            <person name="Sarmiento M."/>
            <person name="Schweighofer K."/>
            <person name="Seshadri R."/>
            <person name="Voytek M.A."/>
        </authorList>
    </citation>
    <scope>NUCLEOTIDE SEQUENCE [LARGE SCALE GENOMIC DNA]</scope>
    <source>
        <strain evidence="15">Az-Fu1 / DSM 15241 / OCM 825</strain>
    </source>
</reference>
<dbReference type="GO" id="GO:0006457">
    <property type="term" value="P:protein folding"/>
    <property type="evidence" value="ECO:0007669"/>
    <property type="project" value="InterPro"/>
</dbReference>
<evidence type="ECO:0000313" key="15">
    <source>
        <dbReference type="Proteomes" id="UP000001369"/>
    </source>
</evidence>
<comment type="similarity">
    <text evidence="2 10 12">Belongs to the GrpE family.</text>
</comment>
<keyword evidence="4 10" id="KW-0963">Cytoplasm</keyword>
<evidence type="ECO:0000256" key="9">
    <source>
        <dbReference type="ARBA" id="ARBA00076414"/>
    </source>
</evidence>
<evidence type="ECO:0000256" key="8">
    <source>
        <dbReference type="ARBA" id="ARBA00072274"/>
    </source>
</evidence>
<proteinExistence type="inferred from homology"/>
<dbReference type="KEGG" id="saf:SULAZ_0991"/>
<dbReference type="HAMAP" id="MF_01151">
    <property type="entry name" value="GrpE"/>
    <property type="match status" value="1"/>
</dbReference>
<dbReference type="eggNOG" id="COG0576">
    <property type="taxonomic scope" value="Bacteria"/>
</dbReference>
<dbReference type="InterPro" id="IPR009012">
    <property type="entry name" value="GrpE_head"/>
</dbReference>
<evidence type="ECO:0000256" key="2">
    <source>
        <dbReference type="ARBA" id="ARBA00009054"/>
    </source>
</evidence>
<dbReference type="GO" id="GO:0051082">
    <property type="term" value="F:unfolded protein binding"/>
    <property type="evidence" value="ECO:0007669"/>
    <property type="project" value="TreeGrafter"/>
</dbReference>
<evidence type="ECO:0000256" key="4">
    <source>
        <dbReference type="ARBA" id="ARBA00022490"/>
    </source>
</evidence>
<dbReference type="STRING" id="204536.SULAZ_0991"/>
<evidence type="ECO:0000256" key="10">
    <source>
        <dbReference type="HAMAP-Rule" id="MF_01151"/>
    </source>
</evidence>
<keyword evidence="6 10" id="KW-0143">Chaperone</keyword>
<dbReference type="GO" id="GO:0000774">
    <property type="term" value="F:adenyl-nucleotide exchange factor activity"/>
    <property type="evidence" value="ECO:0007669"/>
    <property type="project" value="InterPro"/>
</dbReference>
<dbReference type="GO" id="GO:0042803">
    <property type="term" value="F:protein homodimerization activity"/>
    <property type="evidence" value="ECO:0007669"/>
    <property type="project" value="InterPro"/>
</dbReference>
<dbReference type="PROSITE" id="PS01071">
    <property type="entry name" value="GRPE"/>
    <property type="match status" value="1"/>
</dbReference>
<dbReference type="AlphaFoldDB" id="C1DV27"/>
<dbReference type="FunFam" id="2.30.22.10:FF:000001">
    <property type="entry name" value="Protein GrpE"/>
    <property type="match status" value="1"/>
</dbReference>
<comment type="subunit">
    <text evidence="3 10">Homodimer.</text>
</comment>
<comment type="function">
    <text evidence="7 10 11">Participates actively in the response to hyperosmotic and heat shock by preventing the aggregation of stress-denatured proteins, in association with DnaK and GrpE. It is the nucleotide exchange factor for DnaK and may function as a thermosensor. Unfolded proteins bind initially to DnaJ; upon interaction with the DnaJ-bound protein, DnaK hydrolyzes its bound ATP, resulting in the formation of a stable complex. GrpE releases ADP from DnaK; ATP binding to DnaK triggers the release of the substrate protein, thus completing the reaction cycle. Several rounds of ATP-dependent interactions between DnaJ, DnaK and GrpE are required for fully efficient folding.</text>
</comment>
<keyword evidence="15" id="KW-1185">Reference proteome</keyword>
<gene>
    <name evidence="10 14" type="primary">grpE</name>
    <name evidence="14" type="ordered locus">SULAZ_0991</name>
</gene>
<protein>
    <recommendedName>
        <fullName evidence="8 10">Protein GrpE</fullName>
    </recommendedName>
    <alternativeName>
        <fullName evidence="9 10">HSP-70 cofactor</fullName>
    </alternativeName>
</protein>
<dbReference type="Gene3D" id="2.30.22.10">
    <property type="entry name" value="Head domain of nucleotide exchange factor GrpE"/>
    <property type="match status" value="1"/>
</dbReference>
<accession>C1DV27</accession>
<evidence type="ECO:0000256" key="13">
    <source>
        <dbReference type="SAM" id="MobiDB-lite"/>
    </source>
</evidence>
<dbReference type="Pfam" id="PF01025">
    <property type="entry name" value="GrpE"/>
    <property type="match status" value="1"/>
</dbReference>
<evidence type="ECO:0000256" key="12">
    <source>
        <dbReference type="RuleBase" id="RU004478"/>
    </source>
</evidence>
<evidence type="ECO:0000256" key="6">
    <source>
        <dbReference type="ARBA" id="ARBA00023186"/>
    </source>
</evidence>
<dbReference type="EMBL" id="CP001229">
    <property type="protein sequence ID" value="ACN98109.1"/>
    <property type="molecule type" value="Genomic_DNA"/>
</dbReference>
<feature type="compositionally biased region" description="Low complexity" evidence="13">
    <location>
        <begin position="9"/>
        <end position="25"/>
    </location>
</feature>
<evidence type="ECO:0000256" key="1">
    <source>
        <dbReference type="ARBA" id="ARBA00004496"/>
    </source>
</evidence>
<evidence type="ECO:0000313" key="14">
    <source>
        <dbReference type="EMBL" id="ACN98109.1"/>
    </source>
</evidence>
<dbReference type="CDD" id="cd00446">
    <property type="entry name" value="GrpE"/>
    <property type="match status" value="1"/>
</dbReference>
<evidence type="ECO:0000256" key="11">
    <source>
        <dbReference type="RuleBase" id="RU000639"/>
    </source>
</evidence>
<dbReference type="SUPFAM" id="SSF58014">
    <property type="entry name" value="Coiled-coil domain of nucleotide exchange factor GrpE"/>
    <property type="match status" value="1"/>
</dbReference>
<dbReference type="PRINTS" id="PR00773">
    <property type="entry name" value="GRPEPROTEIN"/>
</dbReference>
<dbReference type="SUPFAM" id="SSF51064">
    <property type="entry name" value="Head domain of nucleotide exchange factor GrpE"/>
    <property type="match status" value="1"/>
</dbReference>
<dbReference type="PANTHER" id="PTHR21237">
    <property type="entry name" value="GRPE PROTEIN"/>
    <property type="match status" value="1"/>
</dbReference>
<dbReference type="InterPro" id="IPR000740">
    <property type="entry name" value="GrpE"/>
</dbReference>
<evidence type="ECO:0000256" key="7">
    <source>
        <dbReference type="ARBA" id="ARBA00053401"/>
    </source>
</evidence>
<dbReference type="GO" id="GO:0005737">
    <property type="term" value="C:cytoplasm"/>
    <property type="evidence" value="ECO:0007669"/>
    <property type="project" value="UniProtKB-SubCell"/>
</dbReference>
<dbReference type="HOGENOM" id="CLU_057217_5_2_0"/>
<organism evidence="14 15">
    <name type="scientific">Sulfurihydrogenibium azorense (strain DSM 15241 / OCM 825 / Az-Fu1)</name>
    <dbReference type="NCBI Taxonomy" id="204536"/>
    <lineage>
        <taxon>Bacteria</taxon>
        <taxon>Pseudomonadati</taxon>
        <taxon>Aquificota</taxon>
        <taxon>Aquificia</taxon>
        <taxon>Aquificales</taxon>
        <taxon>Hydrogenothermaceae</taxon>
        <taxon>Sulfurihydrogenibium</taxon>
    </lineage>
</organism>
<evidence type="ECO:0000256" key="3">
    <source>
        <dbReference type="ARBA" id="ARBA00011738"/>
    </source>
</evidence>
<dbReference type="Gene3D" id="3.90.20.20">
    <property type="match status" value="1"/>
</dbReference>
<dbReference type="Proteomes" id="UP000001369">
    <property type="component" value="Chromosome"/>
</dbReference>
<dbReference type="InterPro" id="IPR013805">
    <property type="entry name" value="GrpE_CC"/>
</dbReference>
<evidence type="ECO:0000256" key="5">
    <source>
        <dbReference type="ARBA" id="ARBA00023016"/>
    </source>
</evidence>
<sequence length="198" mass="23186">MEENKDQTQQETEQENNQENQQTQEEVIDKDGLIEQLKKENEELKAKLQKTEDAAKKLSALYQAIQKDFEDYKVRTIKEKEQIKEEAIEKFAKAFLEVVDNFEKALESFKYTNDINSILQGIQMTHYQVVNLLKNFGIEKIEDTQEFNPMLHEAIETVKSKEYKPNQIVKVLQHGYTFKGKVIRPAKVVVSVEEEEIT</sequence>
<keyword evidence="5 10" id="KW-0346">Stress response</keyword>
<feature type="region of interest" description="Disordered" evidence="13">
    <location>
        <begin position="1"/>
        <end position="28"/>
    </location>
</feature>
<dbReference type="GO" id="GO:0051087">
    <property type="term" value="F:protein-folding chaperone binding"/>
    <property type="evidence" value="ECO:0007669"/>
    <property type="project" value="InterPro"/>
</dbReference>
<comment type="subcellular location">
    <subcellularLocation>
        <location evidence="1 10">Cytoplasm</location>
    </subcellularLocation>
</comment>
<dbReference type="PANTHER" id="PTHR21237:SF23">
    <property type="entry name" value="GRPE PROTEIN HOMOLOG, MITOCHONDRIAL"/>
    <property type="match status" value="1"/>
</dbReference>
<name>C1DV27_SULAA</name>
<dbReference type="RefSeq" id="WP_012673435.1">
    <property type="nucleotide sequence ID" value="NC_012438.1"/>
</dbReference>